<keyword evidence="1" id="KW-0677">Repeat</keyword>
<feature type="compositionally biased region" description="Acidic residues" evidence="2">
    <location>
        <begin position="587"/>
        <end position="600"/>
    </location>
</feature>
<feature type="compositionally biased region" description="Basic and acidic residues" evidence="2">
    <location>
        <begin position="601"/>
        <end position="617"/>
    </location>
</feature>
<dbReference type="Gene3D" id="1.10.10.440">
    <property type="entry name" value="FF domain"/>
    <property type="match status" value="1"/>
</dbReference>
<feature type="compositionally biased region" description="Pro residues" evidence="2">
    <location>
        <begin position="391"/>
        <end position="405"/>
    </location>
</feature>
<accession>A0ABR3D9A5</accession>
<dbReference type="SUPFAM" id="SSF81698">
    <property type="entry name" value="FF domain"/>
    <property type="match status" value="1"/>
</dbReference>
<feature type="region of interest" description="Disordered" evidence="2">
    <location>
        <begin position="378"/>
        <end position="409"/>
    </location>
</feature>
<feature type="region of interest" description="Disordered" evidence="2">
    <location>
        <begin position="856"/>
        <end position="954"/>
    </location>
</feature>
<protein>
    <recommendedName>
        <fullName evidence="3">FF domain-containing protein</fullName>
    </recommendedName>
</protein>
<proteinExistence type="predicted"/>
<evidence type="ECO:0000256" key="1">
    <source>
        <dbReference type="ARBA" id="ARBA00022737"/>
    </source>
</evidence>
<feature type="compositionally biased region" description="Gly residues" evidence="2">
    <location>
        <begin position="462"/>
        <end position="474"/>
    </location>
</feature>
<reference evidence="4 5" key="1">
    <citation type="submission" date="2023-09" db="EMBL/GenBank/DDBJ databases">
        <title>Multi-omics analysis of a traditional fermented food reveals byproduct-associated fungal strains for waste-to-food upcycling.</title>
        <authorList>
            <consortium name="Lawrence Berkeley National Laboratory"/>
            <person name="Rekdal V.M."/>
            <person name="Villalobos-Escobedo J.M."/>
            <person name="Rodriguez-Valeron N."/>
            <person name="Garcia M.O."/>
            <person name="Vasquez D.P."/>
            <person name="Damayanti I."/>
            <person name="Sorensen P.M."/>
            <person name="Baidoo E.E."/>
            <person name="De Carvalho A.C."/>
            <person name="Riley R."/>
            <person name="Lipzen A."/>
            <person name="He G."/>
            <person name="Yan M."/>
            <person name="Haridas S."/>
            <person name="Daum C."/>
            <person name="Yoshinaga Y."/>
            <person name="Ng V."/>
            <person name="Grigoriev I.V."/>
            <person name="Munk R."/>
            <person name="Nuraida L."/>
            <person name="Wijaya C.H."/>
            <person name="Morales P.-C."/>
            <person name="Keasling J.D."/>
        </authorList>
    </citation>
    <scope>NUCLEOTIDE SEQUENCE [LARGE SCALE GENOMIC DNA]</scope>
    <source>
        <strain evidence="4 5">FGSC 2613</strain>
    </source>
</reference>
<evidence type="ECO:0000259" key="3">
    <source>
        <dbReference type="Pfam" id="PF01846"/>
    </source>
</evidence>
<sequence length="954" mass="107550">MSLGSLFLSELDAGPPSRAQAPLRTCTRHRAPSFDSCTPSVCSTTCLDNPTEPSDLSSTTKITTLNHLRSLLPHSYCIGIDVEGIEGIAQGVTSVGISILPSVLSLCTASENGSWPWPFPDHHQGQIDLDTIASHYRLQSYCFAILGRERARSYEHFHYGEVVHHPITHLQSAIVSVLQSIRLQDPTAHTILVGFDMKLEHRAVRSVFPLLDDHASHWCDISHTGLADARWEGRKVAHKTHRKISLRDTMLALNFRRNHGIQPRARHHSAGMDAVRTLGTMLALLARAPEAGGLVVKRFTWEEHGNRKLWEWVPRPASRFPWTVKIVPVPTDDKDGTAHLPESLGRPARLFNFVTRNLTEPKAVAVCPPARSGPLKTHGWVKSTYKRPGVTPTPTPPAAASPFGPPSVSSVPGAHPLAAAPANPSMSYLQHQFVPAINLSDPRVANALMAQYSQQSQPQHQGGRGGFGAGGRGGSQQQQRPRPQPVDKPKAKIAILGCEPWFLVYTKYGRRFAFNPVKNASYWRIPEKILPAVIELDKERIRRKAAGEPPLEEDPKYKSHDKEEEKAEGKNLGSGQQGLEETHDYDSSEYEEVEVTDDEGADHNDAEHPSQHQRTEDENQGPIEFTEDDFAAQLAMMEGDGMDIDQEYDFAAQAENVEPFSDADARLLFRDLLADFRINPYSPFQKLIDEGEKTGVFSDPRYTVLSSMRERREVYDEWSREAIQALKEARAKEEKKDPRIPYLAFLQEHATPKLYWAEFKRKYRKEDVMKDSAHHRSFNDKEREKLYREHINRLKLPQSQLKSDLKKLLESVPLRQLNNRSSVASLPSQLLADIRYISLDAKTRDEFIEGYIQGLAPPPEAQSAAEEAEDEVLRKAREERKKREKALEERERRVEEEKRRQEKRLAVERARLREEERELQRAMVVDKKGLQSQLGGGATAGGEASKDDETKEEK</sequence>
<dbReference type="PANTHER" id="PTHR15377">
    <property type="entry name" value="TRANSCRIPTION ELONGATION REGULATOR 1"/>
    <property type="match status" value="1"/>
</dbReference>
<feature type="domain" description="FF" evidence="3">
    <location>
        <begin position="665"/>
        <end position="718"/>
    </location>
</feature>
<dbReference type="EMBL" id="JAVLET010000005">
    <property type="protein sequence ID" value="KAL0469265.1"/>
    <property type="molecule type" value="Genomic_DNA"/>
</dbReference>
<evidence type="ECO:0000313" key="4">
    <source>
        <dbReference type="EMBL" id="KAL0469265.1"/>
    </source>
</evidence>
<feature type="region of interest" description="Disordered" evidence="2">
    <location>
        <begin position="545"/>
        <end position="622"/>
    </location>
</feature>
<feature type="compositionally biased region" description="Basic and acidic residues" evidence="2">
    <location>
        <begin position="871"/>
        <end position="929"/>
    </location>
</feature>
<evidence type="ECO:0000256" key="2">
    <source>
        <dbReference type="SAM" id="MobiDB-lite"/>
    </source>
</evidence>
<feature type="region of interest" description="Disordered" evidence="2">
    <location>
        <begin position="452"/>
        <end position="489"/>
    </location>
</feature>
<dbReference type="Pfam" id="PF01846">
    <property type="entry name" value="FF"/>
    <property type="match status" value="1"/>
</dbReference>
<comment type="caution">
    <text evidence="4">The sequence shown here is derived from an EMBL/GenBank/DDBJ whole genome shotgun (WGS) entry which is preliminary data.</text>
</comment>
<dbReference type="InterPro" id="IPR036517">
    <property type="entry name" value="FF_domain_sf"/>
</dbReference>
<dbReference type="InterPro" id="IPR002713">
    <property type="entry name" value="FF_domain"/>
</dbReference>
<name>A0ABR3D9A5_NEUIN</name>
<feature type="compositionally biased region" description="Basic and acidic residues" evidence="2">
    <location>
        <begin position="944"/>
        <end position="954"/>
    </location>
</feature>
<dbReference type="Proteomes" id="UP001451303">
    <property type="component" value="Unassembled WGS sequence"/>
</dbReference>
<feature type="compositionally biased region" description="Basic and acidic residues" evidence="2">
    <location>
        <begin position="553"/>
        <end position="569"/>
    </location>
</feature>
<dbReference type="InterPro" id="IPR045148">
    <property type="entry name" value="TCRG1-like"/>
</dbReference>
<keyword evidence="5" id="KW-1185">Reference proteome</keyword>
<organism evidence="4 5">
    <name type="scientific">Neurospora intermedia</name>
    <dbReference type="NCBI Taxonomy" id="5142"/>
    <lineage>
        <taxon>Eukaryota</taxon>
        <taxon>Fungi</taxon>
        <taxon>Dikarya</taxon>
        <taxon>Ascomycota</taxon>
        <taxon>Pezizomycotina</taxon>
        <taxon>Sordariomycetes</taxon>
        <taxon>Sordariomycetidae</taxon>
        <taxon>Sordariales</taxon>
        <taxon>Sordariaceae</taxon>
        <taxon>Neurospora</taxon>
    </lineage>
</organism>
<evidence type="ECO:0000313" key="5">
    <source>
        <dbReference type="Proteomes" id="UP001451303"/>
    </source>
</evidence>
<gene>
    <name evidence="4" type="ORF">QR685DRAFT_444450</name>
</gene>
<feature type="compositionally biased region" description="Low complexity" evidence="2">
    <location>
        <begin position="452"/>
        <end position="461"/>
    </location>
</feature>
<dbReference type="PANTHER" id="PTHR15377:SF3">
    <property type="entry name" value="WW DOMAIN-CONTAINING PROTEIN"/>
    <property type="match status" value="1"/>
</dbReference>